<evidence type="ECO:0000313" key="3">
    <source>
        <dbReference type="Proteomes" id="UP000176863"/>
    </source>
</evidence>
<dbReference type="Gene3D" id="3.30.420.10">
    <property type="entry name" value="Ribonuclease H-like superfamily/Ribonuclease H"/>
    <property type="match status" value="1"/>
</dbReference>
<evidence type="ECO:0000313" key="2">
    <source>
        <dbReference type="EMBL" id="OGG53535.1"/>
    </source>
</evidence>
<dbReference type="GO" id="GO:0003676">
    <property type="term" value="F:nucleic acid binding"/>
    <property type="evidence" value="ECO:0007669"/>
    <property type="project" value="InterPro"/>
</dbReference>
<name>A0A1F6CWL7_9BACT</name>
<dbReference type="InterPro" id="IPR012337">
    <property type="entry name" value="RNaseH-like_sf"/>
</dbReference>
<protein>
    <recommendedName>
        <fullName evidence="1">YprB ribonuclease H-like domain-containing protein</fullName>
    </recommendedName>
</protein>
<accession>A0A1F6CWL7</accession>
<dbReference type="EMBL" id="MFKT01000010">
    <property type="protein sequence ID" value="OGG53535.1"/>
    <property type="molecule type" value="Genomic_DNA"/>
</dbReference>
<proteinExistence type="predicted"/>
<dbReference type="InterPro" id="IPR036397">
    <property type="entry name" value="RNaseH_sf"/>
</dbReference>
<gene>
    <name evidence="2" type="ORF">A2851_03770</name>
</gene>
<sequence>MNLMRVVTFDIETANWMSDTGSGDPADLTVAIVCIHDSETDTYSSYLESELPQMWNILERTDILVGYNSNHFDIPLLNKYYPGDLTKIKSLDLMQEVYAVLGRRLKLDTIAEATLGENKSASGAQSLQWWRAGEIEKVRAYCLKDVEITKKIMDYCLKNGSIKYKDLGKIREVKLDTSKWLAPAGGAMTFTLGL</sequence>
<dbReference type="AlphaFoldDB" id="A0A1F6CWL7"/>
<dbReference type="Proteomes" id="UP000176863">
    <property type="component" value="Unassembled WGS sequence"/>
</dbReference>
<evidence type="ECO:0000259" key="1">
    <source>
        <dbReference type="Pfam" id="PF13482"/>
    </source>
</evidence>
<feature type="domain" description="YprB ribonuclease H-like" evidence="1">
    <location>
        <begin position="9"/>
        <end position="155"/>
    </location>
</feature>
<dbReference type="Pfam" id="PF13482">
    <property type="entry name" value="RNase_H_2"/>
    <property type="match status" value="1"/>
</dbReference>
<reference evidence="2 3" key="1">
    <citation type="journal article" date="2016" name="Nat. Commun.">
        <title>Thousands of microbial genomes shed light on interconnected biogeochemical processes in an aquifer system.</title>
        <authorList>
            <person name="Anantharaman K."/>
            <person name="Brown C.T."/>
            <person name="Hug L.A."/>
            <person name="Sharon I."/>
            <person name="Castelle C.J."/>
            <person name="Probst A.J."/>
            <person name="Thomas B.C."/>
            <person name="Singh A."/>
            <person name="Wilkins M.J."/>
            <person name="Karaoz U."/>
            <person name="Brodie E.L."/>
            <person name="Williams K.H."/>
            <person name="Hubbard S.S."/>
            <person name="Banfield J.F."/>
        </authorList>
    </citation>
    <scope>NUCLEOTIDE SEQUENCE [LARGE SCALE GENOMIC DNA]</scope>
</reference>
<dbReference type="InterPro" id="IPR038720">
    <property type="entry name" value="YprB_RNase_H-like_dom"/>
</dbReference>
<organism evidence="2 3">
    <name type="scientific">Candidatus Kaiserbacteria bacterium RIFCSPHIGHO2_01_FULL_53_29</name>
    <dbReference type="NCBI Taxonomy" id="1798480"/>
    <lineage>
        <taxon>Bacteria</taxon>
        <taxon>Candidatus Kaiseribacteriota</taxon>
    </lineage>
</organism>
<dbReference type="STRING" id="1798480.A2851_03770"/>
<dbReference type="SUPFAM" id="SSF53098">
    <property type="entry name" value="Ribonuclease H-like"/>
    <property type="match status" value="1"/>
</dbReference>
<comment type="caution">
    <text evidence="2">The sequence shown here is derived from an EMBL/GenBank/DDBJ whole genome shotgun (WGS) entry which is preliminary data.</text>
</comment>